<evidence type="ECO:0000313" key="3">
    <source>
        <dbReference type="Proteomes" id="UP000544127"/>
    </source>
</evidence>
<proteinExistence type="predicted"/>
<dbReference type="InterPro" id="IPR042319">
    <property type="entry name" value="GINM1"/>
</dbReference>
<dbReference type="Proteomes" id="UP000544127">
    <property type="component" value="Unassembled WGS sequence"/>
</dbReference>
<dbReference type="PANTHER" id="PTHR28549">
    <property type="entry name" value="GLYCOPROTEIN INTEGRAL MEMBRANE PROTEIN 1"/>
    <property type="match status" value="1"/>
</dbReference>
<dbReference type="AlphaFoldDB" id="A0A7K6AFF2"/>
<keyword evidence="3" id="KW-1185">Reference proteome</keyword>
<dbReference type="OrthoDB" id="10022429at2759"/>
<name>A0A7K6AFF2_UPUEP</name>
<organism evidence="2 3">
    <name type="scientific">Upupa epops</name>
    <name type="common">Eurasian hoopoe</name>
    <dbReference type="NCBI Taxonomy" id="57439"/>
    <lineage>
        <taxon>Eukaryota</taxon>
        <taxon>Metazoa</taxon>
        <taxon>Chordata</taxon>
        <taxon>Craniata</taxon>
        <taxon>Vertebrata</taxon>
        <taxon>Euteleostomi</taxon>
        <taxon>Archelosauria</taxon>
        <taxon>Archosauria</taxon>
        <taxon>Dinosauria</taxon>
        <taxon>Saurischia</taxon>
        <taxon>Theropoda</taxon>
        <taxon>Coelurosauria</taxon>
        <taxon>Aves</taxon>
        <taxon>Neognathae</taxon>
        <taxon>Neoaves</taxon>
        <taxon>Telluraves</taxon>
        <taxon>Coraciimorphae</taxon>
        <taxon>Bucerotiformes</taxon>
        <taxon>Upupidae</taxon>
        <taxon>Upupa</taxon>
    </lineage>
</organism>
<gene>
    <name evidence="2" type="primary">Ginm1</name>
    <name evidence="2" type="ORF">UPUEPO_R04923</name>
</gene>
<feature type="region of interest" description="Disordered" evidence="1">
    <location>
        <begin position="177"/>
        <end position="200"/>
    </location>
</feature>
<dbReference type="EMBL" id="VZRI01000453">
    <property type="protein sequence ID" value="NWU88753.1"/>
    <property type="molecule type" value="Genomic_DNA"/>
</dbReference>
<reference evidence="2 3" key="1">
    <citation type="submission" date="2019-09" db="EMBL/GenBank/DDBJ databases">
        <title>Bird 10,000 Genomes (B10K) Project - Family phase.</title>
        <authorList>
            <person name="Zhang G."/>
        </authorList>
    </citation>
    <scope>NUCLEOTIDE SEQUENCE [LARGE SCALE GENOMIC DNA]</scope>
    <source>
        <strain evidence="2">B10K-DU-012-37</strain>
    </source>
</reference>
<evidence type="ECO:0000313" key="2">
    <source>
        <dbReference type="EMBL" id="NWU88753.1"/>
    </source>
</evidence>
<feature type="non-terminal residue" evidence="2">
    <location>
        <position position="1"/>
    </location>
</feature>
<accession>A0A7K6AFF2</accession>
<evidence type="ECO:0000256" key="1">
    <source>
        <dbReference type="SAM" id="MobiDB-lite"/>
    </source>
</evidence>
<feature type="non-terminal residue" evidence="2">
    <location>
        <position position="200"/>
    </location>
</feature>
<dbReference type="PANTHER" id="PTHR28549:SF1">
    <property type="entry name" value="GLYCOPROTEIN INTEGRAL MEMBRANE PROTEIN 1"/>
    <property type="match status" value="1"/>
</dbReference>
<protein>
    <submittedName>
        <fullName evidence="2">GINM1 protein</fullName>
    </submittedName>
</protein>
<comment type="caution">
    <text evidence="2">The sequence shown here is derived from an EMBL/GenBank/DDBJ whole genome shotgun (WGS) entry which is preliminary data.</text>
</comment>
<sequence>QEAMRVNVTMLKTSGEVHRGQVVFNITYANGQVYLNDFPMKSGVAHVTCQTVILENLDGLPNQQRLGTVSVRIMVHEWPLASSSDLQLIVVQEEVTEIDGKQVQQEEVTEIDILVKEFRVLRHSNYTVPLKESMLYSIPRDNDMLFTLPNLSGKDIQDPLQTTSQYLIQQAETTVDEETLPGKLPETPLRIEPPSSYKVV</sequence>